<evidence type="ECO:0000256" key="2">
    <source>
        <dbReference type="ARBA" id="ARBA00022741"/>
    </source>
</evidence>
<evidence type="ECO:0000256" key="6">
    <source>
        <dbReference type="SAM" id="MobiDB-lite"/>
    </source>
</evidence>
<dbReference type="Proteomes" id="UP001603857">
    <property type="component" value="Unassembled WGS sequence"/>
</dbReference>
<evidence type="ECO:0000313" key="7">
    <source>
        <dbReference type="EMBL" id="KAL2347867.1"/>
    </source>
</evidence>
<dbReference type="InterPro" id="IPR027417">
    <property type="entry name" value="P-loop_NTPase"/>
</dbReference>
<dbReference type="AlphaFoldDB" id="A0ABD1NJN4"/>
<keyword evidence="3" id="KW-0342">GTP-binding</keyword>
<dbReference type="PROSITE" id="PS51882">
    <property type="entry name" value="G_ALPHA"/>
    <property type="match status" value="1"/>
</dbReference>
<organism evidence="7 8">
    <name type="scientific">Flemingia macrophylla</name>
    <dbReference type="NCBI Taxonomy" id="520843"/>
    <lineage>
        <taxon>Eukaryota</taxon>
        <taxon>Viridiplantae</taxon>
        <taxon>Streptophyta</taxon>
        <taxon>Embryophyta</taxon>
        <taxon>Tracheophyta</taxon>
        <taxon>Spermatophyta</taxon>
        <taxon>Magnoliopsida</taxon>
        <taxon>eudicotyledons</taxon>
        <taxon>Gunneridae</taxon>
        <taxon>Pentapetalae</taxon>
        <taxon>rosids</taxon>
        <taxon>fabids</taxon>
        <taxon>Fabales</taxon>
        <taxon>Fabaceae</taxon>
        <taxon>Papilionoideae</taxon>
        <taxon>50 kb inversion clade</taxon>
        <taxon>NPAAA clade</taxon>
        <taxon>indigoferoid/millettioid clade</taxon>
        <taxon>Phaseoleae</taxon>
        <taxon>Flemingia</taxon>
    </lineage>
</organism>
<dbReference type="Pfam" id="PF00503">
    <property type="entry name" value="G-alpha"/>
    <property type="match status" value="1"/>
</dbReference>
<dbReference type="EMBL" id="JBGMDY010000001">
    <property type="protein sequence ID" value="KAL2347867.1"/>
    <property type="molecule type" value="Genomic_DNA"/>
</dbReference>
<evidence type="ECO:0000256" key="1">
    <source>
        <dbReference type="ARBA" id="ARBA00022723"/>
    </source>
</evidence>
<dbReference type="PANTHER" id="PTHR36486:SF4">
    <property type="entry name" value="PH DOMAIN-CONTAINING PROTEIN"/>
    <property type="match status" value="1"/>
</dbReference>
<dbReference type="PANTHER" id="PTHR36486">
    <property type="entry name" value="OS01G0977800 PROTEIN"/>
    <property type="match status" value="1"/>
</dbReference>
<feature type="compositionally biased region" description="Low complexity" evidence="6">
    <location>
        <begin position="141"/>
        <end position="152"/>
    </location>
</feature>
<accession>A0ABD1NJN4</accession>
<feature type="binding site" evidence="5">
    <location>
        <position position="662"/>
    </location>
    <ligand>
        <name>Mg(2+)</name>
        <dbReference type="ChEBI" id="CHEBI:18420"/>
    </ligand>
</feature>
<keyword evidence="5" id="KW-0460">Magnesium</keyword>
<keyword evidence="4" id="KW-0807">Transducer</keyword>
<dbReference type="FunFam" id="1.10.400.10:FF:000013">
    <property type="entry name" value="Extra-large guanine nucleotide-binding protein 2"/>
    <property type="match status" value="1"/>
</dbReference>
<evidence type="ECO:0000256" key="4">
    <source>
        <dbReference type="ARBA" id="ARBA00023224"/>
    </source>
</evidence>
<evidence type="ECO:0000256" key="5">
    <source>
        <dbReference type="PIRSR" id="PIRSR601019-2"/>
    </source>
</evidence>
<name>A0ABD1NJN4_9FABA</name>
<feature type="region of interest" description="Disordered" evidence="6">
    <location>
        <begin position="104"/>
        <end position="174"/>
    </location>
</feature>
<proteinExistence type="predicted"/>
<dbReference type="InterPro" id="IPR053057">
    <property type="entry name" value="XLG_GTP-binding"/>
</dbReference>
<keyword evidence="1 5" id="KW-0479">Metal-binding</keyword>
<dbReference type="Gene3D" id="3.40.50.300">
    <property type="entry name" value="P-loop containing nucleotide triphosphate hydrolases"/>
    <property type="match status" value="1"/>
</dbReference>
<protein>
    <submittedName>
        <fullName evidence="7">Uncharacterized protein</fullName>
    </submittedName>
</protein>
<dbReference type="SUPFAM" id="SSF52540">
    <property type="entry name" value="P-loop containing nucleoside triphosphate hydrolases"/>
    <property type="match status" value="1"/>
</dbReference>
<reference evidence="7 8" key="1">
    <citation type="submission" date="2024-08" db="EMBL/GenBank/DDBJ databases">
        <title>Insights into the chromosomal genome structure of Flemingia macrophylla.</title>
        <authorList>
            <person name="Ding Y."/>
            <person name="Zhao Y."/>
            <person name="Bi W."/>
            <person name="Wu M."/>
            <person name="Zhao G."/>
            <person name="Gong Y."/>
            <person name="Li W."/>
            <person name="Zhang P."/>
        </authorList>
    </citation>
    <scope>NUCLEOTIDE SEQUENCE [LARGE SCALE GENOMIC DNA]</scope>
    <source>
        <strain evidence="7">DYQJB</strain>
        <tissue evidence="7">Leaf</tissue>
    </source>
</reference>
<dbReference type="GO" id="GO:0046872">
    <property type="term" value="F:metal ion binding"/>
    <property type="evidence" value="ECO:0007669"/>
    <property type="project" value="UniProtKB-KW"/>
</dbReference>
<keyword evidence="8" id="KW-1185">Reference proteome</keyword>
<evidence type="ECO:0000313" key="8">
    <source>
        <dbReference type="Proteomes" id="UP001603857"/>
    </source>
</evidence>
<feature type="compositionally biased region" description="Basic and acidic residues" evidence="6">
    <location>
        <begin position="123"/>
        <end position="136"/>
    </location>
</feature>
<dbReference type="GO" id="GO:0007165">
    <property type="term" value="P:signal transduction"/>
    <property type="evidence" value="ECO:0007669"/>
    <property type="project" value="UniProtKB-KW"/>
</dbReference>
<dbReference type="SUPFAM" id="SSF47895">
    <property type="entry name" value="Transducin (alpha subunit), insertion domain"/>
    <property type="match status" value="1"/>
</dbReference>
<sequence>MASLLRKLRASSVPPVGVETEGSISSYEYSLAVVYTGPPLSCSIPEIPAFKIDQIPVATIAPLSRDDFSLPVIQPVGKVHSKSKQNLPATDSTNPLCLNFHAMKSSPSPSPVPDSTCGGNMHESPDTLKMPEDRDGIFLPTTSDATGSGSTSLFASSDEISSFREDEQTPSPKHVKRVSAVTVTFCDPESNYTIETESDGFGGSRFEGVPVMAPARAARPGKKGSCYRCLKGNRLTQKEVCIVCSAKYCRSCVIKAMGSMPQGRKCVACIGHRIDESKRRKLGKSSRMMKRLLSELIVAQVMRDERSCEANQIPPELVCVNLEPLNREELLLLLKSPNPPKQLKPGSYWYDKASGFWGKEGQPPSEIISPQLDIGGRLHKNASNGNTKVTINDREVTNKERLILKLAGVPCEGTPNFWVNHDGSYREEGQRNDRGRIWDKWETRFVSAILSLPVPSKSVALAYESETAKKESLGQNILQKFLLVGSVNSGACTIFKQAKLLYDVPFSENELQNIKLVIQSNLFTYLGILLEGRANFEEESLLKNRKSHADESTSSGNIDNDDVETTLYSIGPQLKYFSDWLLKGMVSGNLDAILPTATCEYGALVEDLWRDKAIQATYDRRNELKMLPRSAYYFLDRAVEIFKIDYEPSDMDILFAEGISLSNSLNSMEFCFPKSSSEESLCREYQHESSLRYQLIRVHPTSLGEKCKWLEKFEDTDVVIFSVALSDYDEYTTDRKGISNNKMMVAKSLFENIIAHPAFKNKKFLLVLTKFDMLEEKIEHIPLTQCEWFSDFHPFISPNQKRGCSSSNNNNPSLAQSVFHYIALKFKRLFYSLTNRILFVSLVNGLERDTIDEALRYGREVMEWEKWDPSIITDPKSDITSTSLDEPSSS</sequence>
<dbReference type="Gene3D" id="1.10.400.10">
    <property type="entry name" value="GI Alpha 1, domain 2-like"/>
    <property type="match status" value="1"/>
</dbReference>
<comment type="caution">
    <text evidence="7">The sequence shown here is derived from an EMBL/GenBank/DDBJ whole genome shotgun (WGS) entry which is preliminary data.</text>
</comment>
<dbReference type="GO" id="GO:0005525">
    <property type="term" value="F:GTP binding"/>
    <property type="evidence" value="ECO:0007669"/>
    <property type="project" value="UniProtKB-KW"/>
</dbReference>
<dbReference type="InterPro" id="IPR011025">
    <property type="entry name" value="GproteinA_insert"/>
</dbReference>
<dbReference type="SMART" id="SM00275">
    <property type="entry name" value="G_alpha"/>
    <property type="match status" value="1"/>
</dbReference>
<dbReference type="InterPro" id="IPR001019">
    <property type="entry name" value="Gprotein_alpha_su"/>
</dbReference>
<dbReference type="FunFam" id="3.40.50.300:FF:000692">
    <property type="entry name" value="Guanine nucleotide-binding protein subunit alpha"/>
    <property type="match status" value="1"/>
</dbReference>
<keyword evidence="2" id="KW-0547">Nucleotide-binding</keyword>
<gene>
    <name evidence="7" type="ORF">Fmac_001867</name>
</gene>
<evidence type="ECO:0000256" key="3">
    <source>
        <dbReference type="ARBA" id="ARBA00023134"/>
    </source>
</evidence>